<name>A0A834CPB4_ORYME</name>
<feature type="non-terminal residue" evidence="1">
    <location>
        <position position="173"/>
    </location>
</feature>
<dbReference type="EMBL" id="WKFB01000216">
    <property type="protein sequence ID" value="KAF6731274.1"/>
    <property type="molecule type" value="Genomic_DNA"/>
</dbReference>
<dbReference type="AlphaFoldDB" id="A0A834CPB4"/>
<dbReference type="PANTHER" id="PTHR34034:SF2">
    <property type="entry name" value="PROTEIN FAM180A"/>
    <property type="match status" value="1"/>
</dbReference>
<dbReference type="InterPro" id="IPR029170">
    <property type="entry name" value="FAM180"/>
</dbReference>
<organism evidence="1 2">
    <name type="scientific">Oryzias melastigma</name>
    <name type="common">Marine medaka</name>
    <dbReference type="NCBI Taxonomy" id="30732"/>
    <lineage>
        <taxon>Eukaryota</taxon>
        <taxon>Metazoa</taxon>
        <taxon>Chordata</taxon>
        <taxon>Craniata</taxon>
        <taxon>Vertebrata</taxon>
        <taxon>Euteleostomi</taxon>
        <taxon>Actinopterygii</taxon>
        <taxon>Neopterygii</taxon>
        <taxon>Teleostei</taxon>
        <taxon>Neoteleostei</taxon>
        <taxon>Acanthomorphata</taxon>
        <taxon>Ovalentaria</taxon>
        <taxon>Atherinomorphae</taxon>
        <taxon>Beloniformes</taxon>
        <taxon>Adrianichthyidae</taxon>
        <taxon>Oryziinae</taxon>
        <taxon>Oryzias</taxon>
    </lineage>
</organism>
<evidence type="ECO:0000313" key="2">
    <source>
        <dbReference type="Proteomes" id="UP000646548"/>
    </source>
</evidence>
<evidence type="ECO:0000313" key="1">
    <source>
        <dbReference type="EMBL" id="KAF6731274.1"/>
    </source>
</evidence>
<accession>A0A834CPB4</accession>
<reference evidence="1" key="1">
    <citation type="journal article" name="BMC Genomics">
        <title>Long-read sequencing and de novo genome assembly of marine medaka (Oryzias melastigma).</title>
        <authorList>
            <person name="Liang P."/>
            <person name="Saqib H.S.A."/>
            <person name="Ni X."/>
            <person name="Shen Y."/>
        </authorList>
    </citation>
    <scope>NUCLEOTIDE SEQUENCE</scope>
    <source>
        <strain evidence="1">Bigg-433</strain>
    </source>
</reference>
<gene>
    <name evidence="1" type="ORF">FQA47_008950</name>
</gene>
<proteinExistence type="predicted"/>
<dbReference type="Pfam" id="PF15173">
    <property type="entry name" value="FAM180"/>
    <property type="match status" value="1"/>
</dbReference>
<sequence length="173" mass="19392">QYFACKKSSDNETASPHLPPLTLTVCLSFKIKALFPAASRVKRESVVVNPTFCSSRSDARLLFEILMADIHFGPTGAFSVADAELSSLRKTKHLDVICEEIIPKTLPDILRLVSELSHHRGHLHQEDFERTLMTLVFASQKMVNSAEEHQREAWAQSVTGLFRALKTDLTLTD</sequence>
<dbReference type="PANTHER" id="PTHR34034">
    <property type="entry name" value="PROTEIN FAM180A-RELATED"/>
    <property type="match status" value="1"/>
</dbReference>
<comment type="caution">
    <text evidence="1">The sequence shown here is derived from an EMBL/GenBank/DDBJ whole genome shotgun (WGS) entry which is preliminary data.</text>
</comment>
<protein>
    <submittedName>
        <fullName evidence="1">Protein FAM180A</fullName>
    </submittedName>
</protein>
<dbReference type="Proteomes" id="UP000646548">
    <property type="component" value="Unassembled WGS sequence"/>
</dbReference>